<feature type="non-terminal residue" evidence="1">
    <location>
        <position position="1"/>
    </location>
</feature>
<feature type="non-terminal residue" evidence="1">
    <location>
        <position position="116"/>
    </location>
</feature>
<organism evidence="1">
    <name type="scientific">marine sediment metagenome</name>
    <dbReference type="NCBI Taxonomy" id="412755"/>
    <lineage>
        <taxon>unclassified sequences</taxon>
        <taxon>metagenomes</taxon>
        <taxon>ecological metagenomes</taxon>
    </lineage>
</organism>
<dbReference type="InterPro" id="IPR012334">
    <property type="entry name" value="Pectin_lyas_fold"/>
</dbReference>
<dbReference type="InterPro" id="IPR011050">
    <property type="entry name" value="Pectin_lyase_fold/virulence"/>
</dbReference>
<comment type="caution">
    <text evidence="1">The sequence shown here is derived from an EMBL/GenBank/DDBJ whole genome shotgun (WGS) entry which is preliminary data.</text>
</comment>
<gene>
    <name evidence="1" type="ORF">S03H2_26298</name>
</gene>
<dbReference type="EMBL" id="BARU01015191">
    <property type="protein sequence ID" value="GAH41211.1"/>
    <property type="molecule type" value="Genomic_DNA"/>
</dbReference>
<dbReference type="AlphaFoldDB" id="X1F6E3"/>
<sequence length="116" mass="12557">VENFTVVGNLIHDNNNIGIDAIGYEGTSPQAAYDRARNGVISGNTVYNITSFGNPDYGNVYAADGIYVDGGTHIVIERNTVHDSDLNVELASEHKGKLTDYITLRNNLIYHGNSNG</sequence>
<dbReference type="Gene3D" id="2.160.20.10">
    <property type="entry name" value="Single-stranded right-handed beta-helix, Pectin lyase-like"/>
    <property type="match status" value="1"/>
</dbReference>
<name>X1F6E3_9ZZZZ</name>
<dbReference type="SMART" id="SM00710">
    <property type="entry name" value="PbH1"/>
    <property type="match status" value="3"/>
</dbReference>
<evidence type="ECO:0000313" key="1">
    <source>
        <dbReference type="EMBL" id="GAH41211.1"/>
    </source>
</evidence>
<protein>
    <submittedName>
        <fullName evidence="1">Uncharacterized protein</fullName>
    </submittedName>
</protein>
<accession>X1F6E3</accession>
<dbReference type="SUPFAM" id="SSF51126">
    <property type="entry name" value="Pectin lyase-like"/>
    <property type="match status" value="1"/>
</dbReference>
<proteinExistence type="predicted"/>
<dbReference type="InterPro" id="IPR006626">
    <property type="entry name" value="PbH1"/>
</dbReference>
<reference evidence="1" key="1">
    <citation type="journal article" date="2014" name="Front. Microbiol.">
        <title>High frequency of phylogenetically diverse reductive dehalogenase-homologous genes in deep subseafloor sedimentary metagenomes.</title>
        <authorList>
            <person name="Kawai M."/>
            <person name="Futagami T."/>
            <person name="Toyoda A."/>
            <person name="Takaki Y."/>
            <person name="Nishi S."/>
            <person name="Hori S."/>
            <person name="Arai W."/>
            <person name="Tsubouchi T."/>
            <person name="Morono Y."/>
            <person name="Uchiyama I."/>
            <person name="Ito T."/>
            <person name="Fujiyama A."/>
            <person name="Inagaki F."/>
            <person name="Takami H."/>
        </authorList>
    </citation>
    <scope>NUCLEOTIDE SEQUENCE</scope>
    <source>
        <strain evidence="1">Expedition CK06-06</strain>
    </source>
</reference>